<sequence length="88" mass="9425">MDFCAVFDAGLQKNMGVRLFDVAVDIHDGTRRDEREGKRNGRLSRAPLSGGHGEPHAQCPSTSADSTHSSSPAWKRRSASATDGASLE</sequence>
<gene>
    <name evidence="2" type="ORF">SDC9_164921</name>
</gene>
<proteinExistence type="predicted"/>
<accession>A0A645FUU5</accession>
<comment type="caution">
    <text evidence="2">The sequence shown here is derived from an EMBL/GenBank/DDBJ whole genome shotgun (WGS) entry which is preliminary data.</text>
</comment>
<feature type="region of interest" description="Disordered" evidence="1">
    <location>
        <begin position="25"/>
        <end position="88"/>
    </location>
</feature>
<dbReference type="EMBL" id="VSSQ01064730">
    <property type="protein sequence ID" value="MPN17566.1"/>
    <property type="molecule type" value="Genomic_DNA"/>
</dbReference>
<feature type="compositionally biased region" description="Polar residues" evidence="1">
    <location>
        <begin position="79"/>
        <end position="88"/>
    </location>
</feature>
<protein>
    <submittedName>
        <fullName evidence="2">Uncharacterized protein</fullName>
    </submittedName>
</protein>
<organism evidence="2">
    <name type="scientific">bioreactor metagenome</name>
    <dbReference type="NCBI Taxonomy" id="1076179"/>
    <lineage>
        <taxon>unclassified sequences</taxon>
        <taxon>metagenomes</taxon>
        <taxon>ecological metagenomes</taxon>
    </lineage>
</organism>
<evidence type="ECO:0000313" key="2">
    <source>
        <dbReference type="EMBL" id="MPN17566.1"/>
    </source>
</evidence>
<name>A0A645FUU5_9ZZZZ</name>
<dbReference type="AlphaFoldDB" id="A0A645FUU5"/>
<evidence type="ECO:0000256" key="1">
    <source>
        <dbReference type="SAM" id="MobiDB-lite"/>
    </source>
</evidence>
<feature type="compositionally biased region" description="Basic and acidic residues" evidence="1">
    <location>
        <begin position="25"/>
        <end position="39"/>
    </location>
</feature>
<feature type="compositionally biased region" description="Low complexity" evidence="1">
    <location>
        <begin position="60"/>
        <end position="73"/>
    </location>
</feature>
<reference evidence="2" key="1">
    <citation type="submission" date="2019-08" db="EMBL/GenBank/DDBJ databases">
        <authorList>
            <person name="Kucharzyk K."/>
            <person name="Murdoch R.W."/>
            <person name="Higgins S."/>
            <person name="Loffler F."/>
        </authorList>
    </citation>
    <scope>NUCLEOTIDE SEQUENCE</scope>
</reference>